<proteinExistence type="predicted"/>
<dbReference type="EMBL" id="JADJUC010000001">
    <property type="protein sequence ID" value="MBK8522727.1"/>
    <property type="molecule type" value="Genomic_DNA"/>
</dbReference>
<feature type="chain" id="PRO_5038583201" evidence="1">
    <location>
        <begin position="18"/>
        <end position="72"/>
    </location>
</feature>
<dbReference type="Proteomes" id="UP000886689">
    <property type="component" value="Unassembled WGS sequence"/>
</dbReference>
<evidence type="ECO:0000313" key="3">
    <source>
        <dbReference type="Proteomes" id="UP000886689"/>
    </source>
</evidence>
<keyword evidence="1" id="KW-0732">Signal</keyword>
<organism evidence="2 3">
    <name type="scientific">Candidatus Proximibacter danicus</name>
    <dbReference type="NCBI Taxonomy" id="2954365"/>
    <lineage>
        <taxon>Bacteria</taxon>
        <taxon>Pseudomonadati</taxon>
        <taxon>Pseudomonadota</taxon>
        <taxon>Betaproteobacteria</taxon>
        <taxon>Candidatus Proximibacter</taxon>
    </lineage>
</organism>
<reference evidence="2" key="1">
    <citation type="submission" date="2020-10" db="EMBL/GenBank/DDBJ databases">
        <title>Connecting structure to function with the recovery of over 1000 high-quality activated sludge metagenome-assembled genomes encoding full-length rRNA genes using long-read sequencing.</title>
        <authorList>
            <person name="Singleton C.M."/>
            <person name="Petriglieri F."/>
            <person name="Kristensen J.M."/>
            <person name="Kirkegaard R.H."/>
            <person name="Michaelsen T.Y."/>
            <person name="Andersen M.H."/>
            <person name="Karst S.M."/>
            <person name="Dueholm M.S."/>
            <person name="Nielsen P.H."/>
            <person name="Albertsen M."/>
        </authorList>
    </citation>
    <scope>NUCLEOTIDE SEQUENCE</scope>
    <source>
        <strain evidence="2">Hirt_18-Q3-R61-65_BATAC.395</strain>
    </source>
</reference>
<protein>
    <submittedName>
        <fullName evidence="2">Uncharacterized protein</fullName>
    </submittedName>
</protein>
<sequence>MISRGKMLALVAPGAFALNVTAMPGMVEVATGTAWPQMASAVPGCNSSRVDRLAVLAPKKKDYFSTKARSIT</sequence>
<dbReference type="AlphaFoldDB" id="A0A9D7K0Y2"/>
<evidence type="ECO:0000256" key="1">
    <source>
        <dbReference type="SAM" id="SignalP"/>
    </source>
</evidence>
<feature type="signal peptide" evidence="1">
    <location>
        <begin position="1"/>
        <end position="17"/>
    </location>
</feature>
<evidence type="ECO:0000313" key="2">
    <source>
        <dbReference type="EMBL" id="MBK8522727.1"/>
    </source>
</evidence>
<accession>A0A9D7K0Y2</accession>
<comment type="caution">
    <text evidence="2">The sequence shown here is derived from an EMBL/GenBank/DDBJ whole genome shotgun (WGS) entry which is preliminary data.</text>
</comment>
<gene>
    <name evidence="2" type="ORF">IPL58_00470</name>
</gene>
<name>A0A9D7K0Y2_9PROT</name>